<dbReference type="EMBL" id="GBXM01027129">
    <property type="protein sequence ID" value="JAH81448.1"/>
    <property type="molecule type" value="Transcribed_RNA"/>
</dbReference>
<reference evidence="1" key="1">
    <citation type="submission" date="2014-11" db="EMBL/GenBank/DDBJ databases">
        <authorList>
            <person name="Amaro Gonzalez C."/>
        </authorList>
    </citation>
    <scope>NUCLEOTIDE SEQUENCE</scope>
</reference>
<protein>
    <submittedName>
        <fullName evidence="1">Uncharacterized protein</fullName>
    </submittedName>
</protein>
<dbReference type="AlphaFoldDB" id="A0A0E9VW15"/>
<accession>A0A0E9VW15</accession>
<name>A0A0E9VW15_ANGAN</name>
<evidence type="ECO:0000313" key="1">
    <source>
        <dbReference type="EMBL" id="JAH81448.1"/>
    </source>
</evidence>
<sequence length="18" mass="1912">MVPNGSSISIHSKLTLMP</sequence>
<reference evidence="1" key="2">
    <citation type="journal article" date="2015" name="Fish Shellfish Immunol.">
        <title>Early steps in the European eel (Anguilla anguilla)-Vibrio vulnificus interaction in the gills: Role of the RtxA13 toxin.</title>
        <authorList>
            <person name="Callol A."/>
            <person name="Pajuelo D."/>
            <person name="Ebbesson L."/>
            <person name="Teles M."/>
            <person name="MacKenzie S."/>
            <person name="Amaro C."/>
        </authorList>
    </citation>
    <scope>NUCLEOTIDE SEQUENCE</scope>
</reference>
<proteinExistence type="predicted"/>
<organism evidence="1">
    <name type="scientific">Anguilla anguilla</name>
    <name type="common">European freshwater eel</name>
    <name type="synonym">Muraena anguilla</name>
    <dbReference type="NCBI Taxonomy" id="7936"/>
    <lineage>
        <taxon>Eukaryota</taxon>
        <taxon>Metazoa</taxon>
        <taxon>Chordata</taxon>
        <taxon>Craniata</taxon>
        <taxon>Vertebrata</taxon>
        <taxon>Euteleostomi</taxon>
        <taxon>Actinopterygii</taxon>
        <taxon>Neopterygii</taxon>
        <taxon>Teleostei</taxon>
        <taxon>Anguilliformes</taxon>
        <taxon>Anguillidae</taxon>
        <taxon>Anguilla</taxon>
    </lineage>
</organism>